<dbReference type="Pfam" id="PF18564">
    <property type="entry name" value="Glyco_hydro_5_C"/>
    <property type="match status" value="1"/>
</dbReference>
<proteinExistence type="inferred from homology"/>
<dbReference type="GO" id="GO:1901136">
    <property type="term" value="P:carbohydrate derivative catabolic process"/>
    <property type="evidence" value="ECO:0007669"/>
    <property type="project" value="UniProtKB-ARBA"/>
</dbReference>
<evidence type="ECO:0000256" key="1">
    <source>
        <dbReference type="ARBA" id="ARBA00005641"/>
    </source>
</evidence>
<evidence type="ECO:0000259" key="6">
    <source>
        <dbReference type="Pfam" id="PF00150"/>
    </source>
</evidence>
<dbReference type="OrthoDB" id="1887033at2759"/>
<evidence type="ECO:0000256" key="3">
    <source>
        <dbReference type="ARBA" id="ARBA00023295"/>
    </source>
</evidence>
<feature type="signal peptide" evidence="5">
    <location>
        <begin position="1"/>
        <end position="20"/>
    </location>
</feature>
<evidence type="ECO:0008006" key="10">
    <source>
        <dbReference type="Google" id="ProtNLM"/>
    </source>
</evidence>
<keyword evidence="2 4" id="KW-0378">Hydrolase</keyword>
<comment type="caution">
    <text evidence="8">The sequence shown here is derived from an EMBL/GenBank/DDBJ whole genome shotgun (WGS) entry which is preliminary data.</text>
</comment>
<feature type="domain" description="Glycoside hydrolase family 5 C-terminal" evidence="7">
    <location>
        <begin position="482"/>
        <end position="556"/>
    </location>
</feature>
<keyword evidence="3 4" id="KW-0326">Glycosidase</keyword>
<dbReference type="SUPFAM" id="SSF51445">
    <property type="entry name" value="(Trans)glycosidases"/>
    <property type="match status" value="1"/>
</dbReference>
<protein>
    <recommendedName>
        <fullName evidence="10">Glycoside hydrolase family 5 domain-containing protein</fullName>
    </recommendedName>
</protein>
<dbReference type="Proteomes" id="UP000318571">
    <property type="component" value="Chromosome 4"/>
</dbReference>
<evidence type="ECO:0000313" key="9">
    <source>
        <dbReference type="Proteomes" id="UP000318571"/>
    </source>
</evidence>
<dbReference type="InterPro" id="IPR013780">
    <property type="entry name" value="Glyco_hydro_b"/>
</dbReference>
<feature type="chain" id="PRO_5022145733" description="Glycoside hydrolase family 5 domain-containing protein" evidence="5">
    <location>
        <begin position="21"/>
        <end position="577"/>
    </location>
</feature>
<dbReference type="GO" id="GO:0004553">
    <property type="term" value="F:hydrolase activity, hydrolyzing O-glycosyl compounds"/>
    <property type="evidence" value="ECO:0007669"/>
    <property type="project" value="InterPro"/>
</dbReference>
<dbReference type="InterPro" id="IPR041036">
    <property type="entry name" value="GH5_C"/>
</dbReference>
<dbReference type="GO" id="GO:0000272">
    <property type="term" value="P:polysaccharide catabolic process"/>
    <property type="evidence" value="ECO:0007669"/>
    <property type="project" value="InterPro"/>
</dbReference>
<gene>
    <name evidence="8" type="ORF">TCAL_12092</name>
</gene>
<evidence type="ECO:0000313" key="8">
    <source>
        <dbReference type="EMBL" id="TRY67375.1"/>
    </source>
</evidence>
<evidence type="ECO:0000256" key="5">
    <source>
        <dbReference type="SAM" id="SignalP"/>
    </source>
</evidence>
<dbReference type="InterPro" id="IPR017853">
    <property type="entry name" value="GH"/>
</dbReference>
<keyword evidence="5" id="KW-0732">Signal</keyword>
<dbReference type="Pfam" id="PF00150">
    <property type="entry name" value="Cellulase"/>
    <property type="match status" value="1"/>
</dbReference>
<dbReference type="EMBL" id="VCGU01000011">
    <property type="protein sequence ID" value="TRY67375.1"/>
    <property type="molecule type" value="Genomic_DNA"/>
</dbReference>
<dbReference type="GO" id="GO:0016042">
    <property type="term" value="P:lipid catabolic process"/>
    <property type="evidence" value="ECO:0007669"/>
    <property type="project" value="UniProtKB-ARBA"/>
</dbReference>
<evidence type="ECO:0000259" key="7">
    <source>
        <dbReference type="Pfam" id="PF18564"/>
    </source>
</evidence>
<dbReference type="PANTHER" id="PTHR31308">
    <property type="match status" value="1"/>
</dbReference>
<dbReference type="STRING" id="6832.A0A553NPM2"/>
<feature type="domain" description="Glycoside hydrolase family 5" evidence="6">
    <location>
        <begin position="51"/>
        <end position="459"/>
    </location>
</feature>
<dbReference type="PANTHER" id="PTHR31308:SF3">
    <property type="entry name" value="ENDOGLYCOCERAMIDASE"/>
    <property type="match status" value="1"/>
</dbReference>
<evidence type="ECO:0000256" key="2">
    <source>
        <dbReference type="ARBA" id="ARBA00022801"/>
    </source>
</evidence>
<dbReference type="Gene3D" id="2.60.40.1180">
    <property type="entry name" value="Golgi alpha-mannosidase II"/>
    <property type="match status" value="1"/>
</dbReference>
<keyword evidence="9" id="KW-1185">Reference proteome</keyword>
<evidence type="ECO:0000256" key="4">
    <source>
        <dbReference type="RuleBase" id="RU361153"/>
    </source>
</evidence>
<dbReference type="AlphaFoldDB" id="A0A553NPM2"/>
<name>A0A553NPM2_TIGCA</name>
<organism evidence="8 9">
    <name type="scientific">Tigriopus californicus</name>
    <name type="common">Marine copepod</name>
    <dbReference type="NCBI Taxonomy" id="6832"/>
    <lineage>
        <taxon>Eukaryota</taxon>
        <taxon>Metazoa</taxon>
        <taxon>Ecdysozoa</taxon>
        <taxon>Arthropoda</taxon>
        <taxon>Crustacea</taxon>
        <taxon>Multicrustacea</taxon>
        <taxon>Hexanauplia</taxon>
        <taxon>Copepoda</taxon>
        <taxon>Harpacticoida</taxon>
        <taxon>Harpacticidae</taxon>
        <taxon>Tigriopus</taxon>
    </lineage>
</organism>
<sequence length="577" mass="66031">MVPTLLSVVIVGLGFQISGAERLSKIHVSPTTGFFEDELGRTRLFRGINSVVKKHPWYDPQMLDPKRVQELSDLGFNVIRLGTMWTGVMPESSKLVNQTYVKALKTMAHGFAQSGMYTLLDMHQDLLWKVQARDDVGTYWGVPPWLKHLVQPHEKLFPWPLEQIGAWPCGYLTQEISRGFQSIYDNKNGTARWLSVFWKHMASIFKADSHILGYELINEPWAGDIFSDPSLLLPGVAGRKNLEPLYQQLHTVIREQDDETLIFWEPVTWAYTFPGSSHGLKDVILEAFFKNIKSYELSMLIQAFCGTKSDTNNSELSNFIQNLMHSVTRNVTYQFSKGLGAKPSVFGTGFQTVPGGPDYRNRTVMSWHYYCWAWGFNGGNAEPFDPLIRDLCDNFLGPLEFQTVQDRTEEVGGSGRMLTEFGLCTPDITQQHSKGFIECNFVIESADKQFESWIYWDTAPGNQVLWDEKGHLIPDRAAVFSRPYPRAIDGIPTLLRFDINTKVFRFEFWSELRFGVYTEVFIPPLHYPNGNYRVDLSPQLIWLKDSKNVNVIKMSRNPTIPQAKSPQSYFVEITPFV</sequence>
<dbReference type="InterPro" id="IPR001547">
    <property type="entry name" value="Glyco_hydro_5"/>
</dbReference>
<reference evidence="8 9" key="1">
    <citation type="journal article" date="2018" name="Nat. Ecol. Evol.">
        <title>Genomic signatures of mitonuclear coevolution across populations of Tigriopus californicus.</title>
        <authorList>
            <person name="Barreto F.S."/>
            <person name="Watson E.T."/>
            <person name="Lima T.G."/>
            <person name="Willett C.S."/>
            <person name="Edmands S."/>
            <person name="Li W."/>
            <person name="Burton R.S."/>
        </authorList>
    </citation>
    <scope>NUCLEOTIDE SEQUENCE [LARGE SCALE GENOMIC DNA]</scope>
    <source>
        <strain evidence="8 9">San Diego</strain>
    </source>
</reference>
<dbReference type="OMA" id="WSLSYTS"/>
<comment type="similarity">
    <text evidence="1 4">Belongs to the glycosyl hydrolase 5 (cellulase A) family.</text>
</comment>
<dbReference type="InterPro" id="IPR052066">
    <property type="entry name" value="Glycosphingolipid_Hydrolases"/>
</dbReference>
<accession>A0A553NPM2</accession>
<dbReference type="Gene3D" id="3.20.20.80">
    <property type="entry name" value="Glycosidases"/>
    <property type="match status" value="2"/>
</dbReference>